<comment type="caution">
    <text evidence="1">The sequence shown here is derived from an EMBL/GenBank/DDBJ whole genome shotgun (WGS) entry which is preliminary data.</text>
</comment>
<evidence type="ECO:0000313" key="1">
    <source>
        <dbReference type="EMBL" id="KKL27332.1"/>
    </source>
</evidence>
<dbReference type="AlphaFoldDB" id="A0A0F9CLN6"/>
<proteinExistence type="predicted"/>
<reference evidence="1" key="1">
    <citation type="journal article" date="2015" name="Nature">
        <title>Complex archaea that bridge the gap between prokaryotes and eukaryotes.</title>
        <authorList>
            <person name="Spang A."/>
            <person name="Saw J.H."/>
            <person name="Jorgensen S.L."/>
            <person name="Zaremba-Niedzwiedzka K."/>
            <person name="Martijn J."/>
            <person name="Lind A.E."/>
            <person name="van Eijk R."/>
            <person name="Schleper C."/>
            <person name="Guy L."/>
            <person name="Ettema T.J."/>
        </authorList>
    </citation>
    <scope>NUCLEOTIDE SEQUENCE</scope>
</reference>
<accession>A0A0F9CLN6</accession>
<dbReference type="EMBL" id="LAZR01035500">
    <property type="protein sequence ID" value="KKL27332.1"/>
    <property type="molecule type" value="Genomic_DNA"/>
</dbReference>
<protein>
    <submittedName>
        <fullName evidence="1">Uncharacterized protein</fullName>
    </submittedName>
</protein>
<name>A0A0F9CLN6_9ZZZZ</name>
<gene>
    <name evidence="1" type="ORF">LCGC14_2386190</name>
</gene>
<sequence>LKIRKFEDKWNIQMILTMIENENSWNQFLQ</sequence>
<organism evidence="1">
    <name type="scientific">marine sediment metagenome</name>
    <dbReference type="NCBI Taxonomy" id="412755"/>
    <lineage>
        <taxon>unclassified sequences</taxon>
        <taxon>metagenomes</taxon>
        <taxon>ecological metagenomes</taxon>
    </lineage>
</organism>
<feature type="non-terminal residue" evidence="1">
    <location>
        <position position="1"/>
    </location>
</feature>